<comment type="similarity">
    <text evidence="3">Belongs to the lysine N(6)-hydroxylase/L-ornithine N(5)-oxygenase family.</text>
</comment>
<evidence type="ECO:0000256" key="6">
    <source>
        <dbReference type="ARBA" id="ARBA00022827"/>
    </source>
</evidence>
<dbReference type="InterPro" id="IPR036188">
    <property type="entry name" value="FAD/NAD-bd_sf"/>
</dbReference>
<keyword evidence="8" id="KW-0560">Oxidoreductase</keyword>
<evidence type="ECO:0000256" key="4">
    <source>
        <dbReference type="ARBA" id="ARBA00012881"/>
    </source>
</evidence>
<dbReference type="PANTHER" id="PTHR42802">
    <property type="entry name" value="MONOOXYGENASE"/>
    <property type="match status" value="1"/>
</dbReference>
<organism evidence="11 12">
    <name type="scientific">Periconia macrospinosa</name>
    <dbReference type="NCBI Taxonomy" id="97972"/>
    <lineage>
        <taxon>Eukaryota</taxon>
        <taxon>Fungi</taxon>
        <taxon>Dikarya</taxon>
        <taxon>Ascomycota</taxon>
        <taxon>Pezizomycotina</taxon>
        <taxon>Dothideomycetes</taxon>
        <taxon>Pleosporomycetidae</taxon>
        <taxon>Pleosporales</taxon>
        <taxon>Massarineae</taxon>
        <taxon>Periconiaceae</taxon>
        <taxon>Periconia</taxon>
    </lineage>
</organism>
<dbReference type="GO" id="GO:0016491">
    <property type="term" value="F:oxidoreductase activity"/>
    <property type="evidence" value="ECO:0007669"/>
    <property type="project" value="UniProtKB-KW"/>
</dbReference>
<evidence type="ECO:0000256" key="1">
    <source>
        <dbReference type="ARBA" id="ARBA00001974"/>
    </source>
</evidence>
<keyword evidence="6" id="KW-0274">FAD</keyword>
<evidence type="ECO:0000313" key="12">
    <source>
        <dbReference type="Proteomes" id="UP000244855"/>
    </source>
</evidence>
<evidence type="ECO:0000256" key="3">
    <source>
        <dbReference type="ARBA" id="ARBA00007588"/>
    </source>
</evidence>
<evidence type="ECO:0000256" key="2">
    <source>
        <dbReference type="ARBA" id="ARBA00004924"/>
    </source>
</evidence>
<evidence type="ECO:0000256" key="8">
    <source>
        <dbReference type="ARBA" id="ARBA00023002"/>
    </source>
</evidence>
<proteinExistence type="inferred from homology"/>
<dbReference type="PANTHER" id="PTHR42802:SF1">
    <property type="entry name" value="L-ORNITHINE N(5)-MONOOXYGENASE"/>
    <property type="match status" value="1"/>
</dbReference>
<sequence length="413" mass="46144">MYDLICIGFGPAQLATAIANREAQKPCDAVFIERKPAFSWHKTQLSRMRMENPFIFDLATTRNPRSGFTYSNFLLSRNRLIEFANSDRLNPLRMEFEEYLHWCADQFKDQVRYDSEAIQVTPEKVDGVVEHWNVVVKDDKGKSVKIQARNILAPSPAEKREQKPQPPSLPTTNFLAGQRIVAVEDYASRRNEIRDQREVPLNVALVGSGHQIVEVLDDLLSCPRLGNITVVSENESLAPLKSLSDGPEPPQPKLCSIWAKPTCEQKTSVSSASELIQHIYDRAYEKMVATKGKYCLRVVMGRDTAEPCSAADVIIAEQALRQLPRSGLFRDIDSLVLGCRQKGESLEEVQFKRGAVIESCRMWMVAGHSEGGRSLVKDISLQAGEVVNRVTTSASVTELKEHGQAGMAIAARM</sequence>
<keyword evidence="12" id="KW-1185">Reference proteome</keyword>
<gene>
    <name evidence="11" type="ORF">DM02DRAFT_200621</name>
</gene>
<keyword evidence="5" id="KW-0285">Flavoprotein</keyword>
<evidence type="ECO:0000256" key="5">
    <source>
        <dbReference type="ARBA" id="ARBA00022630"/>
    </source>
</evidence>
<comment type="cofactor">
    <cofactor evidence="1">
        <name>FAD</name>
        <dbReference type="ChEBI" id="CHEBI:57692"/>
    </cofactor>
</comment>
<dbReference type="SUPFAM" id="SSF51905">
    <property type="entry name" value="FAD/NAD(P)-binding domain"/>
    <property type="match status" value="1"/>
</dbReference>
<name>A0A2V1E4E1_9PLEO</name>
<evidence type="ECO:0000256" key="9">
    <source>
        <dbReference type="ARBA" id="ARBA00047598"/>
    </source>
</evidence>
<dbReference type="Gene3D" id="3.50.50.60">
    <property type="entry name" value="FAD/NAD(P)-binding domain"/>
    <property type="match status" value="1"/>
</dbReference>
<evidence type="ECO:0000313" key="11">
    <source>
        <dbReference type="EMBL" id="PVI04080.1"/>
    </source>
</evidence>
<dbReference type="EMBL" id="KZ805324">
    <property type="protein sequence ID" value="PVI04080.1"/>
    <property type="molecule type" value="Genomic_DNA"/>
</dbReference>
<comment type="catalytic activity">
    <reaction evidence="10">
        <text>L-ornithine + NADH + O2 = N(5)-hydroxy-L-ornithine + NAD(+) + H2O</text>
        <dbReference type="Rhea" id="RHEA:41512"/>
        <dbReference type="ChEBI" id="CHEBI:15377"/>
        <dbReference type="ChEBI" id="CHEBI:15379"/>
        <dbReference type="ChEBI" id="CHEBI:46911"/>
        <dbReference type="ChEBI" id="CHEBI:57540"/>
        <dbReference type="ChEBI" id="CHEBI:57945"/>
        <dbReference type="ChEBI" id="CHEBI:78275"/>
        <dbReference type="EC" id="1.14.13.196"/>
    </reaction>
</comment>
<dbReference type="InterPro" id="IPR025700">
    <property type="entry name" value="Lys/Orn_oxygenase"/>
</dbReference>
<dbReference type="STRING" id="97972.A0A2V1E4E1"/>
<dbReference type="Pfam" id="PF13434">
    <property type="entry name" value="Lys_Orn_oxgnase"/>
    <property type="match status" value="1"/>
</dbReference>
<keyword evidence="7" id="KW-0521">NADP</keyword>
<dbReference type="GO" id="GO:0006879">
    <property type="term" value="P:intracellular iron ion homeostasis"/>
    <property type="evidence" value="ECO:0007669"/>
    <property type="project" value="TreeGrafter"/>
</dbReference>
<protein>
    <recommendedName>
        <fullName evidence="4">L-ornithine N(5)-monooxygenase [NAD(P)H]</fullName>
        <ecNumber evidence="4">1.14.13.196</ecNumber>
    </recommendedName>
</protein>
<evidence type="ECO:0000256" key="10">
    <source>
        <dbReference type="ARBA" id="ARBA00049248"/>
    </source>
</evidence>
<dbReference type="AlphaFoldDB" id="A0A2V1E4E1"/>
<comment type="pathway">
    <text evidence="2">Siderophore biosynthesis.</text>
</comment>
<dbReference type="Proteomes" id="UP000244855">
    <property type="component" value="Unassembled WGS sequence"/>
</dbReference>
<dbReference type="OrthoDB" id="3519933at2759"/>
<accession>A0A2V1E4E1</accession>
<comment type="catalytic activity">
    <reaction evidence="9">
        <text>L-ornithine + NADPH + O2 = N(5)-hydroxy-L-ornithine + NADP(+) + H2O</text>
        <dbReference type="Rhea" id="RHEA:41508"/>
        <dbReference type="ChEBI" id="CHEBI:15377"/>
        <dbReference type="ChEBI" id="CHEBI:15379"/>
        <dbReference type="ChEBI" id="CHEBI:46911"/>
        <dbReference type="ChEBI" id="CHEBI:57783"/>
        <dbReference type="ChEBI" id="CHEBI:58349"/>
        <dbReference type="ChEBI" id="CHEBI:78275"/>
        <dbReference type="EC" id="1.14.13.196"/>
    </reaction>
</comment>
<reference evidence="11 12" key="1">
    <citation type="journal article" date="2018" name="Sci. Rep.">
        <title>Comparative genomics provides insights into the lifestyle and reveals functional heterogeneity of dark septate endophytic fungi.</title>
        <authorList>
            <person name="Knapp D.G."/>
            <person name="Nemeth J.B."/>
            <person name="Barry K."/>
            <person name="Hainaut M."/>
            <person name="Henrissat B."/>
            <person name="Johnson J."/>
            <person name="Kuo A."/>
            <person name="Lim J.H.P."/>
            <person name="Lipzen A."/>
            <person name="Nolan M."/>
            <person name="Ohm R.A."/>
            <person name="Tamas L."/>
            <person name="Grigoriev I.V."/>
            <person name="Spatafora J.W."/>
            <person name="Nagy L.G."/>
            <person name="Kovacs G.M."/>
        </authorList>
    </citation>
    <scope>NUCLEOTIDE SEQUENCE [LARGE SCALE GENOMIC DNA]</scope>
    <source>
        <strain evidence="11 12">DSE2036</strain>
    </source>
</reference>
<evidence type="ECO:0000256" key="7">
    <source>
        <dbReference type="ARBA" id="ARBA00022857"/>
    </source>
</evidence>
<dbReference type="EC" id="1.14.13.196" evidence="4"/>